<evidence type="ECO:0000256" key="1">
    <source>
        <dbReference type="ARBA" id="ARBA00004245"/>
    </source>
</evidence>
<comment type="similarity">
    <text evidence="2 6">Belongs to the ARPC2 family.</text>
</comment>
<evidence type="ECO:0000313" key="10">
    <source>
        <dbReference type="Proteomes" id="UP001489004"/>
    </source>
</evidence>
<keyword evidence="8" id="KW-1133">Transmembrane helix</keyword>
<keyword evidence="10" id="KW-1185">Reference proteome</keyword>
<comment type="subcellular location">
    <subcellularLocation>
        <location evidence="1 6">Cytoplasm</location>
        <location evidence="1 6">Cytoskeleton</location>
    </subcellularLocation>
</comment>
<comment type="caution">
    <text evidence="9">The sequence shown here is derived from an EMBL/GenBank/DDBJ whole genome shotgun (WGS) entry which is preliminary data.</text>
</comment>
<dbReference type="PANTHER" id="PTHR12058">
    <property type="entry name" value="ARP2/3 COMPLEX 34 KDA SUBUNIT"/>
    <property type="match status" value="1"/>
</dbReference>
<keyword evidence="4 6" id="KW-0009">Actin-binding</keyword>
<dbReference type="EMBL" id="JALJOR010000005">
    <property type="protein sequence ID" value="KAK9816924.1"/>
    <property type="molecule type" value="Genomic_DNA"/>
</dbReference>
<dbReference type="GO" id="GO:0005200">
    <property type="term" value="F:structural constituent of cytoskeleton"/>
    <property type="evidence" value="ECO:0007669"/>
    <property type="project" value="TreeGrafter"/>
</dbReference>
<organism evidence="9 10">
    <name type="scientific">[Myrmecia] bisecta</name>
    <dbReference type="NCBI Taxonomy" id="41462"/>
    <lineage>
        <taxon>Eukaryota</taxon>
        <taxon>Viridiplantae</taxon>
        <taxon>Chlorophyta</taxon>
        <taxon>core chlorophytes</taxon>
        <taxon>Trebouxiophyceae</taxon>
        <taxon>Trebouxiales</taxon>
        <taxon>Trebouxiaceae</taxon>
        <taxon>Myrmecia</taxon>
    </lineage>
</organism>
<comment type="subunit">
    <text evidence="6">Component of the Arp2/3 complex.</text>
</comment>
<dbReference type="Proteomes" id="UP001489004">
    <property type="component" value="Unassembled WGS sequence"/>
</dbReference>
<keyword evidence="8" id="KW-0472">Membrane</keyword>
<dbReference type="Gene3D" id="3.30.1460.20">
    <property type="match status" value="1"/>
</dbReference>
<dbReference type="Pfam" id="PF04045">
    <property type="entry name" value="P34-Arc"/>
    <property type="match status" value="1"/>
</dbReference>
<evidence type="ECO:0000313" key="9">
    <source>
        <dbReference type="EMBL" id="KAK9816924.1"/>
    </source>
</evidence>
<keyword evidence="8" id="KW-0812">Transmembrane</keyword>
<dbReference type="GO" id="GO:0051015">
    <property type="term" value="F:actin filament binding"/>
    <property type="evidence" value="ECO:0007669"/>
    <property type="project" value="TreeGrafter"/>
</dbReference>
<sequence>MSSELEVAASTPLPDRSRPRPADGTSRTPILLFAAGILAGAVVMYLLAARCTGPVVKELALHAQQEALDAGRLLELTDTMARSQQAVGELQGQLWRTKRNAASLVAVSWLLACVVAVLVGQHMSGQILALHLERDKLRLQLADAEEGFDVTLKVSLEALQMLQGDALQSWLSRLACLRLILLGEPLRTLLQAVANGTSRDAPAEAMGHPTWPLLLKPQQESLTVLLPIRLSDAQDAMLLQAFAQEFAQARRSGAAGTQNAPECSYSQPLAAPFALSPEHQQLVQEAVCSVAFVYHRQHVRTPALVEQSVIQLTSFHAYLGDHVKSFKAHIHSKMRMRMNSMMHTLAMARVEP</sequence>
<evidence type="ECO:0000256" key="3">
    <source>
        <dbReference type="ARBA" id="ARBA00022490"/>
    </source>
</evidence>
<feature type="region of interest" description="Disordered" evidence="7">
    <location>
        <begin position="1"/>
        <end position="24"/>
    </location>
</feature>
<gene>
    <name evidence="9" type="ORF">WJX72_007119</name>
</gene>
<dbReference type="PANTHER" id="PTHR12058:SF0">
    <property type="entry name" value="ACTIN-RELATED PROTEIN 2_3 COMPLEX SUBUNIT 2"/>
    <property type="match status" value="1"/>
</dbReference>
<dbReference type="GO" id="GO:0005885">
    <property type="term" value="C:Arp2/3 protein complex"/>
    <property type="evidence" value="ECO:0007669"/>
    <property type="project" value="InterPro"/>
</dbReference>
<evidence type="ECO:0000256" key="7">
    <source>
        <dbReference type="SAM" id="MobiDB-lite"/>
    </source>
</evidence>
<dbReference type="InterPro" id="IPR034666">
    <property type="entry name" value="ARPC2/4"/>
</dbReference>
<keyword evidence="5 6" id="KW-0206">Cytoskeleton</keyword>
<evidence type="ECO:0000256" key="4">
    <source>
        <dbReference type="ARBA" id="ARBA00023203"/>
    </source>
</evidence>
<dbReference type="GO" id="GO:0034314">
    <property type="term" value="P:Arp2/3 complex-mediated actin nucleation"/>
    <property type="evidence" value="ECO:0007669"/>
    <property type="project" value="InterPro"/>
</dbReference>
<proteinExistence type="inferred from homology"/>
<name>A0AAW1Q4K5_9CHLO</name>
<evidence type="ECO:0000256" key="2">
    <source>
        <dbReference type="ARBA" id="ARBA00007192"/>
    </source>
</evidence>
<accession>A0AAW1Q4K5</accession>
<protein>
    <recommendedName>
        <fullName evidence="6">Arp2/3 complex 34 kDa subunit</fullName>
    </recommendedName>
</protein>
<dbReference type="InterPro" id="IPR007188">
    <property type="entry name" value="ARPC2"/>
</dbReference>
<dbReference type="SUPFAM" id="SSF69645">
    <property type="entry name" value="Arp2/3 complex subunits"/>
    <property type="match status" value="1"/>
</dbReference>
<evidence type="ECO:0000256" key="5">
    <source>
        <dbReference type="ARBA" id="ARBA00023212"/>
    </source>
</evidence>
<evidence type="ECO:0000256" key="8">
    <source>
        <dbReference type="SAM" id="Phobius"/>
    </source>
</evidence>
<feature type="transmembrane region" description="Helical" evidence="8">
    <location>
        <begin position="101"/>
        <end position="120"/>
    </location>
</feature>
<evidence type="ECO:0000256" key="6">
    <source>
        <dbReference type="RuleBase" id="RU364015"/>
    </source>
</evidence>
<comment type="function">
    <text evidence="6">Functions as actin-binding component of the Arp2/3 complex which is involved in regulation of actin polymerization and together with an activating nucleation-promoting factor (NPF) mediates the formation of branched actin networks.</text>
</comment>
<dbReference type="AlphaFoldDB" id="A0AAW1Q4K5"/>
<dbReference type="GO" id="GO:0030041">
    <property type="term" value="P:actin filament polymerization"/>
    <property type="evidence" value="ECO:0007669"/>
    <property type="project" value="InterPro"/>
</dbReference>
<keyword evidence="3 6" id="KW-0963">Cytoplasm</keyword>
<feature type="transmembrane region" description="Helical" evidence="8">
    <location>
        <begin position="30"/>
        <end position="48"/>
    </location>
</feature>
<reference evidence="9 10" key="1">
    <citation type="journal article" date="2024" name="Nat. Commun.">
        <title>Phylogenomics reveals the evolutionary origins of lichenization in chlorophyte algae.</title>
        <authorList>
            <person name="Puginier C."/>
            <person name="Libourel C."/>
            <person name="Otte J."/>
            <person name="Skaloud P."/>
            <person name="Haon M."/>
            <person name="Grisel S."/>
            <person name="Petersen M."/>
            <person name="Berrin J.G."/>
            <person name="Delaux P.M."/>
            <person name="Dal Grande F."/>
            <person name="Keller J."/>
        </authorList>
    </citation>
    <scope>NUCLEOTIDE SEQUENCE [LARGE SCALE GENOMIC DNA]</scope>
    <source>
        <strain evidence="9 10">SAG 2043</strain>
    </source>
</reference>